<organism evidence="1 2">
    <name type="scientific">Candidatus Acidifodinimicrobium mancum</name>
    <dbReference type="NCBI Taxonomy" id="2898728"/>
    <lineage>
        <taxon>Archaea</taxon>
        <taxon>Candidatus Parvarchaeota</taxon>
        <taxon>Candidatus Acidifodinimicrobiaceae</taxon>
        <taxon>Candidatus Acidifodinimicrobium</taxon>
    </lineage>
</organism>
<dbReference type="Gene3D" id="3.40.50.150">
    <property type="entry name" value="Vaccinia Virus protein VP39"/>
    <property type="match status" value="1"/>
</dbReference>
<gene>
    <name evidence="1" type="ORF">IHE50_02005</name>
</gene>
<dbReference type="GO" id="GO:0031515">
    <property type="term" value="C:tRNA (m1A) methyltransferase complex"/>
    <property type="evidence" value="ECO:0007669"/>
    <property type="project" value="InterPro"/>
</dbReference>
<dbReference type="AlphaFoldDB" id="A0A8T3V176"/>
<dbReference type="PROSITE" id="PS51620">
    <property type="entry name" value="SAM_TRM61"/>
    <property type="match status" value="1"/>
</dbReference>
<reference evidence="1 2" key="1">
    <citation type="submission" date="2020-09" db="EMBL/GenBank/DDBJ databases">
        <title>Genomic characterization of a novel Parvarchaeota family in acid mine drainage sediments.</title>
        <authorList>
            <person name="Luo Z.-H."/>
        </authorList>
    </citation>
    <scope>NUCLEOTIDE SEQUENCE [LARGE SCALE GENOMIC DNA]</scope>
    <source>
        <strain evidence="1">TL1-5_bins.178</strain>
    </source>
</reference>
<accession>A0A8T3V176</accession>
<dbReference type="InterPro" id="IPR014816">
    <property type="entry name" value="tRNA_MeTrfase_Gcd14"/>
</dbReference>
<evidence type="ECO:0000313" key="1">
    <source>
        <dbReference type="EMBL" id="MBE5728168.1"/>
    </source>
</evidence>
<protein>
    <submittedName>
        <fullName evidence="1">Uncharacterized protein</fullName>
    </submittedName>
</protein>
<evidence type="ECO:0000313" key="2">
    <source>
        <dbReference type="Proteomes" id="UP000763484"/>
    </source>
</evidence>
<dbReference type="Proteomes" id="UP000763484">
    <property type="component" value="Unassembled WGS sequence"/>
</dbReference>
<feature type="non-terminal residue" evidence="1">
    <location>
        <position position="1"/>
    </location>
</feature>
<dbReference type="EMBL" id="JADFAQ010000027">
    <property type="protein sequence ID" value="MBE5728168.1"/>
    <property type="molecule type" value="Genomic_DNA"/>
</dbReference>
<sequence length="107" mass="12092">IGEGVKEKDFDILLLDLPEPQKIIPKIENNVKIGGYIVCYLPSAIQVEKLLRSTPDNIKVVKLLQNLEIPWKNDVKADILRPESSAILHTAFVIIMRRYPSASKKSL</sequence>
<dbReference type="GO" id="GO:0030488">
    <property type="term" value="P:tRNA methylation"/>
    <property type="evidence" value="ECO:0007669"/>
    <property type="project" value="InterPro"/>
</dbReference>
<dbReference type="InterPro" id="IPR029063">
    <property type="entry name" value="SAM-dependent_MTases_sf"/>
</dbReference>
<name>A0A8T3V176_9ARCH</name>
<proteinExistence type="predicted"/>
<comment type="caution">
    <text evidence="1">The sequence shown here is derived from an EMBL/GenBank/DDBJ whole genome shotgun (WGS) entry which is preliminary data.</text>
</comment>
<dbReference type="SUPFAM" id="SSF53335">
    <property type="entry name" value="S-adenosyl-L-methionine-dependent methyltransferases"/>
    <property type="match status" value="1"/>
</dbReference>
<dbReference type="GO" id="GO:0160107">
    <property type="term" value="F:tRNA (adenine(58)-N1)-methyltransferase activity"/>
    <property type="evidence" value="ECO:0007669"/>
    <property type="project" value="InterPro"/>
</dbReference>